<evidence type="ECO:0000259" key="3">
    <source>
        <dbReference type="Pfam" id="PF26153"/>
    </source>
</evidence>
<organism evidence="4 5">
    <name type="scientific">Ogataea philodendri</name>
    <dbReference type="NCBI Taxonomy" id="1378263"/>
    <lineage>
        <taxon>Eukaryota</taxon>
        <taxon>Fungi</taxon>
        <taxon>Dikarya</taxon>
        <taxon>Ascomycota</taxon>
        <taxon>Saccharomycotina</taxon>
        <taxon>Pichiomycetes</taxon>
        <taxon>Pichiales</taxon>
        <taxon>Pichiaceae</taxon>
        <taxon>Ogataea</taxon>
    </lineage>
</organism>
<dbReference type="InterPro" id="IPR046368">
    <property type="entry name" value="Tag1"/>
</dbReference>
<keyword evidence="1" id="KW-0472">Membrane</keyword>
<gene>
    <name evidence="4" type="ORF">OGAPHI_000860</name>
</gene>
<dbReference type="PANTHER" id="PTHR35895">
    <property type="entry name" value="CHROMOSOME 16, WHOLE GENOME SHOTGUN SEQUENCE"/>
    <property type="match status" value="1"/>
</dbReference>
<keyword evidence="1" id="KW-1133">Transmembrane helix</keyword>
<dbReference type="InterPro" id="IPR055011">
    <property type="entry name" value="Tag1_C"/>
</dbReference>
<dbReference type="GO" id="GO:0000329">
    <property type="term" value="C:fungal-type vacuole membrane"/>
    <property type="evidence" value="ECO:0007669"/>
    <property type="project" value="InterPro"/>
</dbReference>
<feature type="transmembrane region" description="Helical" evidence="1">
    <location>
        <begin position="38"/>
        <end position="59"/>
    </location>
</feature>
<reference evidence="4" key="1">
    <citation type="journal article" date="2021" name="Open Biol.">
        <title>Shared evolutionary footprints suggest mitochondrial oxidative damage underlies multiple complex I losses in fungi.</title>
        <authorList>
            <person name="Schikora-Tamarit M.A."/>
            <person name="Marcet-Houben M."/>
            <person name="Nosek J."/>
            <person name="Gabaldon T."/>
        </authorList>
    </citation>
    <scope>NUCLEOTIDE SEQUENCE</scope>
    <source>
        <strain evidence="4">CBS6075</strain>
    </source>
</reference>
<keyword evidence="5" id="KW-1185">Reference proteome</keyword>
<evidence type="ECO:0000313" key="4">
    <source>
        <dbReference type="EMBL" id="KAH3671149.1"/>
    </source>
</evidence>
<evidence type="ECO:0000313" key="5">
    <source>
        <dbReference type="Proteomes" id="UP000769157"/>
    </source>
</evidence>
<keyword evidence="1" id="KW-0812">Transmembrane</keyword>
<dbReference type="AlphaFoldDB" id="A0A9P8TA22"/>
<feature type="domain" description="Tag1-like fifth Ig-like" evidence="3">
    <location>
        <begin position="656"/>
        <end position="764"/>
    </location>
</feature>
<dbReference type="Pfam" id="PF26153">
    <property type="entry name" value="LEA-2L_5"/>
    <property type="match status" value="1"/>
</dbReference>
<sequence>MNDEEAPLIGQEVQTFGAIPIGTVSKVRNKIRAHRVKTLVSATGIVLGLLVLLNCLYLLRITDQLYIQAASFELDHVVVDRNSSESISCTVNGTLAFDYDRINNRYHRKWARILQHVHTVEATFDHDIELSALIQEDKLSISKTRINSALKVDLTAPQILQISIDTIPLAGASELLNRLSVEPQFIRFAAKVPASVKVGRFWSGKHTLQSHFDVELDGNQFIQEFLAGIDFNDFAFTLDGDQVTGNGTITLPDLKWVDYQSDAFSWTILLPACSKAVAVAKLEIDQFTTNSGEVTVHFRIPSIDPDLKEDCGDGSTIENVAKTILSDAPVRLVFRGDELDKQPKWMNDFFKTLEFHASVRLSQFGIPGGGLGTMGVDSLAMDVTDDDSLIIDSSLHIGLDLPNNILIKNINVPLIKGVVELGQSWGSLEMDHWQIADINYDTMQVNVLLDNTAFKIRDPVAMAKIANDFIAGKNISVPINSTIDIEVDSDFLQGTFTGLPANLTYNATGTPVDSLYGNLQIRLDDVQLLKSTSAKCEILVSAGITSDVNFDSDIEGLKFDLLFNGSNVGSIEPGPVHLTPGMFFNTSSKLTLDPVDSLVKLKLEHMLESYLSGYYPEIEVTGNRNSRLGKLLSNVHVPMQLPKVSRQSNTPAILSHDSIFLVDSTMHLMSSEIELTVFNPVSNSDVVVDLIEAQASHEDTTLAYISKEHRIVIPPGLYTTPRIPVTYVTKGIGADILRKALNGKLDIDTIAMLRVHLGEFEVEILYTGSGTSTKIRF</sequence>
<evidence type="ECO:0000259" key="2">
    <source>
        <dbReference type="Pfam" id="PF22786"/>
    </source>
</evidence>
<proteinExistence type="predicted"/>
<dbReference type="Proteomes" id="UP000769157">
    <property type="component" value="Unassembled WGS sequence"/>
</dbReference>
<evidence type="ECO:0000256" key="1">
    <source>
        <dbReference type="SAM" id="Phobius"/>
    </source>
</evidence>
<dbReference type="EMBL" id="JAEUBE010000084">
    <property type="protein sequence ID" value="KAH3671149.1"/>
    <property type="molecule type" value="Genomic_DNA"/>
</dbReference>
<feature type="domain" description="Tag1 C-terminal" evidence="2">
    <location>
        <begin position="409"/>
        <end position="502"/>
    </location>
</feature>
<dbReference type="PANTHER" id="PTHR35895:SF3">
    <property type="entry name" value="PRE-RRNA PROCESSING PROTEIN"/>
    <property type="match status" value="1"/>
</dbReference>
<dbReference type="InterPro" id="IPR059066">
    <property type="entry name" value="Ig_Tag1-like_5th"/>
</dbReference>
<comment type="caution">
    <text evidence="4">The sequence shown here is derived from an EMBL/GenBank/DDBJ whole genome shotgun (WGS) entry which is preliminary data.</text>
</comment>
<evidence type="ECO:0008006" key="6">
    <source>
        <dbReference type="Google" id="ProtNLM"/>
    </source>
</evidence>
<protein>
    <recommendedName>
        <fullName evidence="6">DUF3971 domain-containing protein</fullName>
    </recommendedName>
</protein>
<dbReference type="OrthoDB" id="5596576at2759"/>
<reference evidence="4" key="2">
    <citation type="submission" date="2021-01" db="EMBL/GenBank/DDBJ databases">
        <authorList>
            <person name="Schikora-Tamarit M.A."/>
        </authorList>
    </citation>
    <scope>NUCLEOTIDE SEQUENCE</scope>
    <source>
        <strain evidence="4">CBS6075</strain>
    </source>
</reference>
<dbReference type="Pfam" id="PF22786">
    <property type="entry name" value="Tag1_C"/>
    <property type="match status" value="1"/>
</dbReference>
<name>A0A9P8TA22_9ASCO</name>
<accession>A0A9P8TA22</accession>
<dbReference type="RefSeq" id="XP_046064517.1">
    <property type="nucleotide sequence ID" value="XM_046209001.1"/>
</dbReference>
<dbReference type="GeneID" id="70232828"/>